<dbReference type="InterPro" id="IPR046668">
    <property type="entry name" value="DUF6538"/>
</dbReference>
<sequence>MADYPPVKLVFMKSKGKYYANMTVPADLREATGRNQYRLSTGTSDKGVAESKRGALTMRMYDWLDKHRPDPLGTLKDTLATSLTPEDVDELAASGSLSEVVEDLSKEKLPTTGLEEDYFTAIEERDAALEALSILETLEEDIIPATSDHTISAAISEYLSTKPYALNKTAKEAETALNEFAEFTSASTLEEIKSIDGYRYADHISATKSQSTTKKKLGYVRGLLSYFVRSGVLPDNAFRGLSLPTSSKARTLHRLPFTDAELVEIFKQTMPKHVRDLMEILCTTGMRLDEAALLDWEDIKEEDGVVFFDLTHRDKRVKNIGSARKVPVPAVLATKFKPGSGTGQIFHQFKRNSDGKKQGPASKACMAVIRKVTDDPQKVAHSFRGNLKDKLRSAGVDKETNDFITGHSSGDVAGTYGSGPSLKVRKESLDKIEHHWL</sequence>
<dbReference type="Proteomes" id="UP000306602">
    <property type="component" value="Unassembled WGS sequence"/>
</dbReference>
<dbReference type="AlphaFoldDB" id="A0A4V3XKK3"/>
<dbReference type="EMBL" id="SRKY01000002">
    <property type="protein sequence ID" value="THH37313.1"/>
    <property type="molecule type" value="Genomic_DNA"/>
</dbReference>
<dbReference type="RefSeq" id="WP_136462909.1">
    <property type="nucleotide sequence ID" value="NZ_SRKY01000002.1"/>
</dbReference>
<feature type="domain" description="Core-binding (CB)" evidence="6">
    <location>
        <begin position="146"/>
        <end position="228"/>
    </location>
</feature>
<proteinExistence type="inferred from homology"/>
<dbReference type="InterPro" id="IPR013762">
    <property type="entry name" value="Integrase-like_cat_sf"/>
</dbReference>
<dbReference type="PANTHER" id="PTHR30629">
    <property type="entry name" value="PROPHAGE INTEGRASE"/>
    <property type="match status" value="1"/>
</dbReference>
<dbReference type="Gene3D" id="1.10.150.130">
    <property type="match status" value="1"/>
</dbReference>
<dbReference type="SUPFAM" id="SSF56349">
    <property type="entry name" value="DNA breaking-rejoining enzymes"/>
    <property type="match status" value="1"/>
</dbReference>
<dbReference type="Pfam" id="PF00589">
    <property type="entry name" value="Phage_integrase"/>
    <property type="match status" value="1"/>
</dbReference>
<dbReference type="InterPro" id="IPR011010">
    <property type="entry name" value="DNA_brk_join_enz"/>
</dbReference>
<dbReference type="PROSITE" id="PS51900">
    <property type="entry name" value="CB"/>
    <property type="match status" value="1"/>
</dbReference>
<evidence type="ECO:0000259" key="6">
    <source>
        <dbReference type="PROSITE" id="PS51900"/>
    </source>
</evidence>
<protein>
    <recommendedName>
        <fullName evidence="6">Core-binding (CB) domain-containing protein</fullName>
    </recommendedName>
</protein>
<accession>A0A4V3XKK3</accession>
<dbReference type="GO" id="GO:0015074">
    <property type="term" value="P:DNA integration"/>
    <property type="evidence" value="ECO:0007669"/>
    <property type="project" value="UniProtKB-KW"/>
</dbReference>
<dbReference type="InterPro" id="IPR044068">
    <property type="entry name" value="CB"/>
</dbReference>
<dbReference type="GO" id="GO:0006310">
    <property type="term" value="P:DNA recombination"/>
    <property type="evidence" value="ECO:0007669"/>
    <property type="project" value="UniProtKB-KW"/>
</dbReference>
<dbReference type="Gene3D" id="1.10.443.10">
    <property type="entry name" value="Intergrase catalytic core"/>
    <property type="match status" value="1"/>
</dbReference>
<evidence type="ECO:0000256" key="3">
    <source>
        <dbReference type="ARBA" id="ARBA00023125"/>
    </source>
</evidence>
<evidence type="ECO:0000256" key="1">
    <source>
        <dbReference type="ARBA" id="ARBA00008857"/>
    </source>
</evidence>
<keyword evidence="4" id="KW-0233">DNA recombination</keyword>
<dbReference type="InterPro" id="IPR002104">
    <property type="entry name" value="Integrase_catalytic"/>
</dbReference>
<comment type="caution">
    <text evidence="7">The sequence shown here is derived from an EMBL/GenBank/DDBJ whole genome shotgun (WGS) entry which is preliminary data.</text>
</comment>
<evidence type="ECO:0000313" key="8">
    <source>
        <dbReference type="Proteomes" id="UP000306602"/>
    </source>
</evidence>
<keyword evidence="3 5" id="KW-0238">DNA-binding</keyword>
<evidence type="ECO:0000256" key="2">
    <source>
        <dbReference type="ARBA" id="ARBA00022908"/>
    </source>
</evidence>
<dbReference type="PANTHER" id="PTHR30629:SF2">
    <property type="entry name" value="PROPHAGE INTEGRASE INTS-RELATED"/>
    <property type="match status" value="1"/>
</dbReference>
<dbReference type="InterPro" id="IPR010998">
    <property type="entry name" value="Integrase_recombinase_N"/>
</dbReference>
<evidence type="ECO:0000256" key="4">
    <source>
        <dbReference type="ARBA" id="ARBA00023172"/>
    </source>
</evidence>
<dbReference type="OrthoDB" id="7222937at2"/>
<dbReference type="Pfam" id="PF20172">
    <property type="entry name" value="DUF6538"/>
    <property type="match status" value="1"/>
</dbReference>
<keyword evidence="8" id="KW-1185">Reference proteome</keyword>
<dbReference type="InterPro" id="IPR050808">
    <property type="entry name" value="Phage_Integrase"/>
</dbReference>
<comment type="similarity">
    <text evidence="1">Belongs to the 'phage' integrase family.</text>
</comment>
<name>A0A4V3XKK3_9RHOB</name>
<organism evidence="7 8">
    <name type="scientific">Aliishimia ponticola</name>
    <dbReference type="NCBI Taxonomy" id="2499833"/>
    <lineage>
        <taxon>Bacteria</taxon>
        <taxon>Pseudomonadati</taxon>
        <taxon>Pseudomonadota</taxon>
        <taxon>Alphaproteobacteria</taxon>
        <taxon>Rhodobacterales</taxon>
        <taxon>Paracoccaceae</taxon>
        <taxon>Aliishimia</taxon>
    </lineage>
</organism>
<evidence type="ECO:0000313" key="7">
    <source>
        <dbReference type="EMBL" id="THH37313.1"/>
    </source>
</evidence>
<reference evidence="7 8" key="1">
    <citation type="submission" date="2019-04" db="EMBL/GenBank/DDBJ databases">
        <title>Shimia ponticola sp. nov., isolated from seawater.</title>
        <authorList>
            <person name="Kim Y.-O."/>
            <person name="Yoon J.-H."/>
        </authorList>
    </citation>
    <scope>NUCLEOTIDE SEQUENCE [LARGE SCALE GENOMIC DNA]</scope>
    <source>
        <strain evidence="7 8">MYP11</strain>
    </source>
</reference>
<evidence type="ECO:0000256" key="5">
    <source>
        <dbReference type="PROSITE-ProRule" id="PRU01248"/>
    </source>
</evidence>
<dbReference type="GO" id="GO:0003677">
    <property type="term" value="F:DNA binding"/>
    <property type="evidence" value="ECO:0007669"/>
    <property type="project" value="UniProtKB-UniRule"/>
</dbReference>
<keyword evidence="2" id="KW-0229">DNA integration</keyword>
<gene>
    <name evidence="7" type="ORF">E4Z66_10380</name>
</gene>